<dbReference type="EMBL" id="CAJVQB010009425">
    <property type="protein sequence ID" value="CAG8730014.1"/>
    <property type="molecule type" value="Genomic_DNA"/>
</dbReference>
<gene>
    <name evidence="1" type="ORF">GMARGA_LOCUS14310</name>
</gene>
<keyword evidence="2" id="KW-1185">Reference proteome</keyword>
<accession>A0ABN7V4J8</accession>
<proteinExistence type="predicted"/>
<sequence length="158" mass="17798">MDFNLDPNIEENYNLKTGVTEEFSNLNIDEYNEACDLSKNQDLQEIACFTKKLHVNQIIYTALPIEYSAISEDEIATIYNINKNIIEKLCSLHFIKIILPDISSCSYVALICIGTHEHLLPLPEKISANIKTSLQNLIKQAINNNETLTSCSFTAGNN</sequence>
<name>A0ABN7V4J8_GIGMA</name>
<comment type="caution">
    <text evidence="1">The sequence shown here is derived from an EMBL/GenBank/DDBJ whole genome shotgun (WGS) entry which is preliminary data.</text>
</comment>
<reference evidence="1 2" key="1">
    <citation type="submission" date="2021-06" db="EMBL/GenBank/DDBJ databases">
        <authorList>
            <person name="Kallberg Y."/>
            <person name="Tangrot J."/>
            <person name="Rosling A."/>
        </authorList>
    </citation>
    <scope>NUCLEOTIDE SEQUENCE [LARGE SCALE GENOMIC DNA]</scope>
    <source>
        <strain evidence="1 2">120-4 pot B 10/14</strain>
    </source>
</reference>
<evidence type="ECO:0000313" key="1">
    <source>
        <dbReference type="EMBL" id="CAG8730014.1"/>
    </source>
</evidence>
<protein>
    <submittedName>
        <fullName evidence="1">27286_t:CDS:1</fullName>
    </submittedName>
</protein>
<evidence type="ECO:0000313" key="2">
    <source>
        <dbReference type="Proteomes" id="UP000789901"/>
    </source>
</evidence>
<organism evidence="1 2">
    <name type="scientific">Gigaspora margarita</name>
    <dbReference type="NCBI Taxonomy" id="4874"/>
    <lineage>
        <taxon>Eukaryota</taxon>
        <taxon>Fungi</taxon>
        <taxon>Fungi incertae sedis</taxon>
        <taxon>Mucoromycota</taxon>
        <taxon>Glomeromycotina</taxon>
        <taxon>Glomeromycetes</taxon>
        <taxon>Diversisporales</taxon>
        <taxon>Gigasporaceae</taxon>
        <taxon>Gigaspora</taxon>
    </lineage>
</organism>
<dbReference type="Proteomes" id="UP000789901">
    <property type="component" value="Unassembled WGS sequence"/>
</dbReference>